<evidence type="ECO:0000313" key="2">
    <source>
        <dbReference type="EMBL" id="RPB20047.1"/>
    </source>
</evidence>
<evidence type="ECO:0000256" key="1">
    <source>
        <dbReference type="SAM" id="MobiDB-lite"/>
    </source>
</evidence>
<protein>
    <submittedName>
        <fullName evidence="2">Uncharacterized protein</fullName>
    </submittedName>
</protein>
<sequence>MYPRRGSYRPATPQGSRYRARSPLNDRRTSRSQSPDYYTHHYDHQSIVPPPSQPIQPPSLGNSISSSRDPRDLIEPAFLHHTALPIDGLLEGLNSASLRLDDYCDPNVLQNLPFPFMREVPSDRFSLDIQDRFRFYGRLQFREIYTAAKSLAYRGCRMYYLHGTLGSGKSHILAALTCLLLKEGRRVVYLPDCRALLRHVFGYLQCALVLAYHRDSDTAARQYLERCKTIDQLATFCDKASTDHRLLFIIDQANALEPEDEALDRFTLEAKRDARTLLDKIVSCHLKLSSATANYLHGMADEIKQTGERRLQMYGGLTDVSPTACAMFQEEMRYWWRNSGLGTQLNNEHRQKIEDSTGRLPILLNVIDKQATDLGEAREGDDIIEQLLGGLLESQEARSMQKAIHKFGECQIERYKDTVSIARFREAWHTCIIGGAVNINMEHYLDWRHFYIRNRKGAVTCGIARRVAADFLRSLGNPEDFLGPHWSRSLALAGSNMSMLGFCVEQMVLSWMALRGCGFIEPRFGDRPNTILVDTGSGILEDISLGQPGVVLYIPKRYNFPAVDAVLVSTAPGEAAAVYGIQVTISKTHSNSEELFFRNWETWLTNLDLPRAKITFGFVWILEDRGLCPAFEIVREKVITLRGQGKIICPDFRRLRITVQEVDRDIGSKLSVA</sequence>
<dbReference type="STRING" id="1051890.A0A3N4LAX5"/>
<keyword evidence="3" id="KW-1185">Reference proteome</keyword>
<dbReference type="SUPFAM" id="SSF52540">
    <property type="entry name" value="P-loop containing nucleoside triphosphate hydrolases"/>
    <property type="match status" value="1"/>
</dbReference>
<accession>A0A3N4LAX5</accession>
<gene>
    <name evidence="2" type="ORF">L211DRAFT_852661</name>
</gene>
<organism evidence="2 3">
    <name type="scientific">Terfezia boudieri ATCC MYA-4762</name>
    <dbReference type="NCBI Taxonomy" id="1051890"/>
    <lineage>
        <taxon>Eukaryota</taxon>
        <taxon>Fungi</taxon>
        <taxon>Dikarya</taxon>
        <taxon>Ascomycota</taxon>
        <taxon>Pezizomycotina</taxon>
        <taxon>Pezizomycetes</taxon>
        <taxon>Pezizales</taxon>
        <taxon>Pezizaceae</taxon>
        <taxon>Terfezia</taxon>
    </lineage>
</organism>
<dbReference type="InterPro" id="IPR027417">
    <property type="entry name" value="P-loop_NTPase"/>
</dbReference>
<evidence type="ECO:0000313" key="3">
    <source>
        <dbReference type="Proteomes" id="UP000267821"/>
    </source>
</evidence>
<dbReference type="EMBL" id="ML121578">
    <property type="protein sequence ID" value="RPB20047.1"/>
    <property type="molecule type" value="Genomic_DNA"/>
</dbReference>
<reference evidence="2 3" key="1">
    <citation type="journal article" date="2018" name="Nat. Ecol. Evol.">
        <title>Pezizomycetes genomes reveal the molecular basis of ectomycorrhizal truffle lifestyle.</title>
        <authorList>
            <person name="Murat C."/>
            <person name="Payen T."/>
            <person name="Noel B."/>
            <person name="Kuo A."/>
            <person name="Morin E."/>
            <person name="Chen J."/>
            <person name="Kohler A."/>
            <person name="Krizsan K."/>
            <person name="Balestrini R."/>
            <person name="Da Silva C."/>
            <person name="Montanini B."/>
            <person name="Hainaut M."/>
            <person name="Levati E."/>
            <person name="Barry K.W."/>
            <person name="Belfiori B."/>
            <person name="Cichocki N."/>
            <person name="Clum A."/>
            <person name="Dockter R.B."/>
            <person name="Fauchery L."/>
            <person name="Guy J."/>
            <person name="Iotti M."/>
            <person name="Le Tacon F."/>
            <person name="Lindquist E.A."/>
            <person name="Lipzen A."/>
            <person name="Malagnac F."/>
            <person name="Mello A."/>
            <person name="Molinier V."/>
            <person name="Miyauchi S."/>
            <person name="Poulain J."/>
            <person name="Riccioni C."/>
            <person name="Rubini A."/>
            <person name="Sitrit Y."/>
            <person name="Splivallo R."/>
            <person name="Traeger S."/>
            <person name="Wang M."/>
            <person name="Zifcakova L."/>
            <person name="Wipf D."/>
            <person name="Zambonelli A."/>
            <person name="Paolocci F."/>
            <person name="Nowrousian M."/>
            <person name="Ottonello S."/>
            <person name="Baldrian P."/>
            <person name="Spatafora J.W."/>
            <person name="Henrissat B."/>
            <person name="Nagy L.G."/>
            <person name="Aury J.M."/>
            <person name="Wincker P."/>
            <person name="Grigoriev I.V."/>
            <person name="Bonfante P."/>
            <person name="Martin F.M."/>
        </authorList>
    </citation>
    <scope>NUCLEOTIDE SEQUENCE [LARGE SCALE GENOMIC DNA]</scope>
    <source>
        <strain evidence="2 3">ATCC MYA-4762</strain>
    </source>
</reference>
<dbReference type="InParanoid" id="A0A3N4LAX5"/>
<name>A0A3N4LAX5_9PEZI</name>
<dbReference type="AlphaFoldDB" id="A0A3N4LAX5"/>
<dbReference type="Proteomes" id="UP000267821">
    <property type="component" value="Unassembled WGS sequence"/>
</dbReference>
<dbReference type="OrthoDB" id="3171351at2759"/>
<feature type="compositionally biased region" description="Pro residues" evidence="1">
    <location>
        <begin position="48"/>
        <end position="57"/>
    </location>
</feature>
<feature type="region of interest" description="Disordered" evidence="1">
    <location>
        <begin position="1"/>
        <end position="67"/>
    </location>
</feature>
<proteinExistence type="predicted"/>
<dbReference type="Gene3D" id="3.40.50.300">
    <property type="entry name" value="P-loop containing nucleotide triphosphate hydrolases"/>
    <property type="match status" value="1"/>
</dbReference>